<dbReference type="RefSeq" id="WP_042359116.1">
    <property type="nucleotide sequence ID" value="NZ_JAFBEC010000007.1"/>
</dbReference>
<protein>
    <recommendedName>
        <fullName evidence="4">DUF4227 family protein</fullName>
    </recommendedName>
</protein>
<keyword evidence="1" id="KW-0812">Transmembrane</keyword>
<accession>A0ABS2PDV9</accession>
<sequence length="75" mass="9043">MLSRFEAIWNGCKILIVFVACTAFFYYGILFLMAEYQGDQRYDTPEGNAIKVFENMSEEDITFRERLWHFWQRGE</sequence>
<dbReference type="Proteomes" id="UP000741863">
    <property type="component" value="Unassembled WGS sequence"/>
</dbReference>
<evidence type="ECO:0000256" key="1">
    <source>
        <dbReference type="SAM" id="Phobius"/>
    </source>
</evidence>
<evidence type="ECO:0000313" key="2">
    <source>
        <dbReference type="EMBL" id="MBM7633600.1"/>
    </source>
</evidence>
<evidence type="ECO:0008006" key="4">
    <source>
        <dbReference type="Google" id="ProtNLM"/>
    </source>
</evidence>
<comment type="caution">
    <text evidence="2">The sequence shown here is derived from an EMBL/GenBank/DDBJ whole genome shotgun (WGS) entry which is preliminary data.</text>
</comment>
<keyword evidence="1" id="KW-0472">Membrane</keyword>
<feature type="transmembrane region" description="Helical" evidence="1">
    <location>
        <begin position="12"/>
        <end position="34"/>
    </location>
</feature>
<keyword evidence="3" id="KW-1185">Reference proteome</keyword>
<proteinExistence type="predicted"/>
<evidence type="ECO:0000313" key="3">
    <source>
        <dbReference type="Proteomes" id="UP000741863"/>
    </source>
</evidence>
<keyword evidence="1" id="KW-1133">Transmembrane helix</keyword>
<organism evidence="2 3">
    <name type="scientific">Geomicrobium sediminis</name>
    <dbReference type="NCBI Taxonomy" id="1347788"/>
    <lineage>
        <taxon>Bacteria</taxon>
        <taxon>Bacillati</taxon>
        <taxon>Bacillota</taxon>
        <taxon>Bacilli</taxon>
        <taxon>Bacillales</taxon>
        <taxon>Geomicrobium</taxon>
    </lineage>
</organism>
<gene>
    <name evidence="2" type="ORF">JOD17_002694</name>
</gene>
<dbReference type="InterPro" id="IPR025321">
    <property type="entry name" value="DUF4227"/>
</dbReference>
<dbReference type="EMBL" id="JAFBEC010000007">
    <property type="protein sequence ID" value="MBM7633600.1"/>
    <property type="molecule type" value="Genomic_DNA"/>
</dbReference>
<name>A0ABS2PDV9_9BACL</name>
<dbReference type="Pfam" id="PF14004">
    <property type="entry name" value="DUF4227"/>
    <property type="match status" value="1"/>
</dbReference>
<reference evidence="2 3" key="1">
    <citation type="submission" date="2021-01" db="EMBL/GenBank/DDBJ databases">
        <title>Genomic Encyclopedia of Type Strains, Phase IV (KMG-IV): sequencing the most valuable type-strain genomes for metagenomic binning, comparative biology and taxonomic classification.</title>
        <authorList>
            <person name="Goeker M."/>
        </authorList>
    </citation>
    <scope>NUCLEOTIDE SEQUENCE [LARGE SCALE GENOMIC DNA]</scope>
    <source>
        <strain evidence="2 3">DSM 25540</strain>
    </source>
</reference>